<evidence type="ECO:0000256" key="1">
    <source>
        <dbReference type="ARBA" id="ARBA00010605"/>
    </source>
</evidence>
<dbReference type="GeneID" id="96900499"/>
<dbReference type="EMBL" id="HE576752">
    <property type="protein sequence ID" value="CCC67014.1"/>
    <property type="molecule type" value="Genomic_DNA"/>
</dbReference>
<evidence type="ECO:0000313" key="5">
    <source>
        <dbReference type="EMBL" id="CCC67014.1"/>
    </source>
</evidence>
<dbReference type="HOGENOM" id="CLU_1846247_0_0_1"/>
<dbReference type="Gene3D" id="3.40.5.10">
    <property type="entry name" value="Ribosomal protein L9, N-terminal domain"/>
    <property type="match status" value="1"/>
</dbReference>
<dbReference type="OMA" id="NYNGARY"/>
<dbReference type="STRING" id="1064592.G0V6C2"/>
<dbReference type="GO" id="GO:0003735">
    <property type="term" value="F:structural constituent of ribosome"/>
    <property type="evidence" value="ECO:0007669"/>
    <property type="project" value="EnsemblFungi"/>
</dbReference>
<dbReference type="Pfam" id="PF01281">
    <property type="entry name" value="Ribosomal_L9_N"/>
    <property type="match status" value="1"/>
</dbReference>
<accession>G0V6C2</accession>
<name>G0V6C2_NAUCA</name>
<keyword evidence="6" id="KW-1185">Reference proteome</keyword>
<dbReference type="InterPro" id="IPR036935">
    <property type="entry name" value="Ribosomal_bL9_N_sf"/>
</dbReference>
<keyword evidence="3" id="KW-0687">Ribonucleoprotein</keyword>
<dbReference type="RefSeq" id="XP_003673401.1">
    <property type="nucleotide sequence ID" value="XM_003673353.1"/>
</dbReference>
<reference key="2">
    <citation type="submission" date="2011-08" db="EMBL/GenBank/DDBJ databases">
        <title>Genome sequence of Naumovozyma castellii.</title>
        <authorList>
            <person name="Gordon J.L."/>
            <person name="Armisen D."/>
            <person name="Proux-Wera E."/>
            <person name="OhEigeartaigh S.S."/>
            <person name="Byrne K.P."/>
            <person name="Wolfe K.H."/>
        </authorList>
    </citation>
    <scope>NUCLEOTIDE SEQUENCE</scope>
    <source>
        <strain>Type strain:CBS 4309</strain>
    </source>
</reference>
<reference evidence="5 6" key="1">
    <citation type="journal article" date="2011" name="Proc. Natl. Acad. Sci. U.S.A.">
        <title>Evolutionary erosion of yeast sex chromosomes by mating-type switching accidents.</title>
        <authorList>
            <person name="Gordon J.L."/>
            <person name="Armisen D."/>
            <person name="Proux-Wera E."/>
            <person name="Oheigeartaigh S.S."/>
            <person name="Byrne K.P."/>
            <person name="Wolfe K.H."/>
        </authorList>
    </citation>
    <scope>NUCLEOTIDE SEQUENCE [LARGE SCALE GENOMIC DNA]</scope>
    <source>
        <strain evidence="6">ATCC 76901 / BCRC 22586 / CBS 4309 / NBRC 1992 / NRRL Y-12630</strain>
    </source>
</reference>
<evidence type="ECO:0000256" key="2">
    <source>
        <dbReference type="ARBA" id="ARBA00022980"/>
    </source>
</evidence>
<evidence type="ECO:0000313" key="6">
    <source>
        <dbReference type="Proteomes" id="UP000001640"/>
    </source>
</evidence>
<sequence>MFQPTRICLSALSKRTKRVQVQVLKDFPMFNLYKGQVTKVKPSFMRNYLHNNNGAKYILDETSDVDPILLKQFQERKFTVNETSASNVKKQIPHAAKGTHPLTKEELQELGKIIDKKQMSVEAEKAKKENIGLDSDVTLENVKIPGLDL</sequence>
<feature type="domain" description="Ribosomal protein L9" evidence="4">
    <location>
        <begin position="33"/>
        <end position="58"/>
    </location>
</feature>
<dbReference type="Proteomes" id="UP000001640">
    <property type="component" value="Chromosome 1"/>
</dbReference>
<evidence type="ECO:0000259" key="4">
    <source>
        <dbReference type="Pfam" id="PF01281"/>
    </source>
</evidence>
<comment type="similarity">
    <text evidence="1">Belongs to the bacterial ribosomal protein bL9 family.</text>
</comment>
<organism evidence="5 6">
    <name type="scientific">Naumovozyma castellii</name>
    <name type="common">Yeast</name>
    <name type="synonym">Saccharomyces castellii</name>
    <dbReference type="NCBI Taxonomy" id="27288"/>
    <lineage>
        <taxon>Eukaryota</taxon>
        <taxon>Fungi</taxon>
        <taxon>Dikarya</taxon>
        <taxon>Ascomycota</taxon>
        <taxon>Saccharomycotina</taxon>
        <taxon>Saccharomycetes</taxon>
        <taxon>Saccharomycetales</taxon>
        <taxon>Saccharomycetaceae</taxon>
        <taxon>Naumovozyma</taxon>
    </lineage>
</organism>
<dbReference type="FunCoup" id="G0V6C2">
    <property type="interactions" value="141"/>
</dbReference>
<keyword evidence="2" id="KW-0689">Ribosomal protein</keyword>
<evidence type="ECO:0000256" key="3">
    <source>
        <dbReference type="ARBA" id="ARBA00023274"/>
    </source>
</evidence>
<dbReference type="InterPro" id="IPR020070">
    <property type="entry name" value="Ribosomal_bL9_N"/>
</dbReference>
<dbReference type="GO" id="GO:0005762">
    <property type="term" value="C:mitochondrial large ribosomal subunit"/>
    <property type="evidence" value="ECO:0007669"/>
    <property type="project" value="EnsemblFungi"/>
</dbReference>
<dbReference type="KEGG" id="ncs:NCAS_0A04560"/>
<dbReference type="eggNOG" id="ENOG502S54F">
    <property type="taxonomic scope" value="Eukaryota"/>
</dbReference>
<protein>
    <recommendedName>
        <fullName evidence="4">Ribosomal protein L9 domain-containing protein</fullName>
    </recommendedName>
</protein>
<dbReference type="InParanoid" id="G0V6C2"/>
<gene>
    <name evidence="5" type="primary">NCAS0A04560</name>
    <name evidence="5" type="ordered locus">NCAS_0A04560</name>
</gene>
<proteinExistence type="inferred from homology"/>
<dbReference type="OrthoDB" id="5555409at2759"/>
<dbReference type="AlphaFoldDB" id="G0V6C2"/>